<dbReference type="OrthoDB" id="186853at2157"/>
<dbReference type="EMBL" id="SHMP01000009">
    <property type="protein sequence ID" value="RZV06076.1"/>
    <property type="molecule type" value="Genomic_DNA"/>
</dbReference>
<dbReference type="RefSeq" id="WP_008014840.1">
    <property type="nucleotide sequence ID" value="NZ_SHMP01000009.1"/>
</dbReference>
<organism evidence="3 4">
    <name type="scientific">Natrinema hispanicum</name>
    <dbReference type="NCBI Taxonomy" id="392421"/>
    <lineage>
        <taxon>Archaea</taxon>
        <taxon>Methanobacteriati</taxon>
        <taxon>Methanobacteriota</taxon>
        <taxon>Stenosarchaea group</taxon>
        <taxon>Halobacteria</taxon>
        <taxon>Halobacteriales</taxon>
        <taxon>Natrialbaceae</taxon>
        <taxon>Natrinema</taxon>
    </lineage>
</organism>
<dbReference type="InterPro" id="IPR055933">
    <property type="entry name" value="DUF7511"/>
</dbReference>
<name>A0A482Y795_9EURY</name>
<feature type="region of interest" description="Disordered" evidence="1">
    <location>
        <begin position="1"/>
        <end position="45"/>
    </location>
</feature>
<accession>A0A482Y795</accession>
<evidence type="ECO:0000313" key="3">
    <source>
        <dbReference type="EMBL" id="RZV06076.1"/>
    </source>
</evidence>
<dbReference type="Proteomes" id="UP000291097">
    <property type="component" value="Unassembled WGS sequence"/>
</dbReference>
<protein>
    <recommendedName>
        <fullName evidence="2">DUF7511 domain-containing protein</fullName>
    </recommendedName>
</protein>
<dbReference type="Pfam" id="PF24351">
    <property type="entry name" value="DUF7511"/>
    <property type="match status" value="1"/>
</dbReference>
<comment type="caution">
    <text evidence="3">The sequence shown here is derived from an EMBL/GenBank/DDBJ whole genome shotgun (WGS) entry which is preliminary data.</text>
</comment>
<gene>
    <name evidence="3" type="ORF">BDK88_4031</name>
</gene>
<proteinExistence type="predicted"/>
<feature type="compositionally biased region" description="Basic and acidic residues" evidence="1">
    <location>
        <begin position="1"/>
        <end position="24"/>
    </location>
</feature>
<sequence length="73" mass="8360">MTGECEPHRGETDPDWVDRRDRDQPPQLASAVVDPVDGPAQRTIYPPDVAPVVQMERWITARDQDFVDSGEWR</sequence>
<evidence type="ECO:0000313" key="4">
    <source>
        <dbReference type="Proteomes" id="UP000291097"/>
    </source>
</evidence>
<evidence type="ECO:0000256" key="1">
    <source>
        <dbReference type="SAM" id="MobiDB-lite"/>
    </source>
</evidence>
<evidence type="ECO:0000259" key="2">
    <source>
        <dbReference type="Pfam" id="PF24351"/>
    </source>
</evidence>
<dbReference type="AlphaFoldDB" id="A0A482Y795"/>
<reference evidence="3 4" key="1">
    <citation type="submission" date="2019-02" db="EMBL/GenBank/DDBJ databases">
        <title>Genomic Encyclopedia of Archaeal and Bacterial Type Strains, Phase II (KMG-II): from individual species to whole genera.</title>
        <authorList>
            <person name="Goeker M."/>
        </authorList>
    </citation>
    <scope>NUCLEOTIDE SEQUENCE [LARGE SCALE GENOMIC DNA]</scope>
    <source>
        <strain evidence="3 4">DSM 18328</strain>
    </source>
</reference>
<feature type="domain" description="DUF7511" evidence="2">
    <location>
        <begin position="28"/>
        <end position="73"/>
    </location>
</feature>